<evidence type="ECO:0000259" key="2">
    <source>
        <dbReference type="Pfam" id="PF13472"/>
    </source>
</evidence>
<keyword evidence="1" id="KW-0732">Signal</keyword>
<name>A0ABS5J595_9BACT</name>
<dbReference type="InterPro" id="IPR037461">
    <property type="entry name" value="CtCE2-like_dom"/>
</dbReference>
<evidence type="ECO:0000256" key="1">
    <source>
        <dbReference type="SAM" id="SignalP"/>
    </source>
</evidence>
<evidence type="ECO:0000313" key="5">
    <source>
        <dbReference type="Proteomes" id="UP000676386"/>
    </source>
</evidence>
<organism evidence="4 5">
    <name type="scientific">Chitinophaga hostae</name>
    <dbReference type="NCBI Taxonomy" id="2831022"/>
    <lineage>
        <taxon>Bacteria</taxon>
        <taxon>Pseudomonadati</taxon>
        <taxon>Bacteroidota</taxon>
        <taxon>Chitinophagia</taxon>
        <taxon>Chitinophagales</taxon>
        <taxon>Chitinophagaceae</taxon>
        <taxon>Chitinophaga</taxon>
    </lineage>
</organism>
<dbReference type="CDD" id="cd01831">
    <property type="entry name" value="Endoglucanase_E_like"/>
    <property type="match status" value="1"/>
</dbReference>
<dbReference type="RefSeq" id="WP_211975382.1">
    <property type="nucleotide sequence ID" value="NZ_CBFHAM010000004.1"/>
</dbReference>
<feature type="domain" description="SGNH hydrolase-type esterase" evidence="2">
    <location>
        <begin position="169"/>
        <end position="339"/>
    </location>
</feature>
<dbReference type="Gene3D" id="3.40.50.1110">
    <property type="entry name" value="SGNH hydrolase"/>
    <property type="match status" value="1"/>
</dbReference>
<dbReference type="Gene3D" id="2.60.120.260">
    <property type="entry name" value="Galactose-binding domain-like"/>
    <property type="match status" value="1"/>
</dbReference>
<comment type="caution">
    <text evidence="4">The sequence shown here is derived from an EMBL/GenBank/DDBJ whole genome shotgun (WGS) entry which is preliminary data.</text>
</comment>
<reference evidence="4 5" key="1">
    <citation type="submission" date="2021-04" db="EMBL/GenBank/DDBJ databases">
        <title>Chitinophaga sp. nov., isolated from the rhizosphere soil.</title>
        <authorList>
            <person name="He S."/>
        </authorList>
    </citation>
    <scope>NUCLEOTIDE SEQUENCE [LARGE SCALE GENOMIC DNA]</scope>
    <source>
        <strain evidence="4 5">2R12</strain>
    </source>
</reference>
<feature type="domain" description="Carbohydrate esterase 2 N-terminal" evidence="3">
    <location>
        <begin position="58"/>
        <end position="155"/>
    </location>
</feature>
<dbReference type="InterPro" id="IPR013830">
    <property type="entry name" value="SGNH_hydro"/>
</dbReference>
<keyword evidence="5" id="KW-1185">Reference proteome</keyword>
<dbReference type="Pfam" id="PF17996">
    <property type="entry name" value="CE2_N"/>
    <property type="match status" value="1"/>
</dbReference>
<accession>A0ABS5J595</accession>
<dbReference type="InterPro" id="IPR036514">
    <property type="entry name" value="SGNH_hydro_sf"/>
</dbReference>
<sequence>MKRKIYLFVLLAVACVSGSCSKSYLPAESSAEPGDGKAKVNIALAVTPGAPGDPNLRYFGRWDFSNSSQYKSYWGGAYVRMKFTGTTVKIRVGNATNYFAKIDNGPWVSYLNASGTINLTSVALSPGMHTISVAQGKDYNYLFGFQGFVLDPGATTSVPAASGRLIEWIGDSITAGYTDAQANVSGYPWVCSELLGTEHTQIAYPGITLVSGYATQGSMEVQYFKLQNSSYTNSPGWDFTRYTPRIVVINLGTNDNNKQVPDAQFQSAYISFLANVRTKFPQAEIFVLRTFIGVKTVPTAAAVNARIAAGDNKLHYINTSGWLSTADYTDGLHPSVAGNIKAANLIKPILAPYLN</sequence>
<dbReference type="InterPro" id="IPR052762">
    <property type="entry name" value="PCW_deacetylase/CE"/>
</dbReference>
<dbReference type="Pfam" id="PF13472">
    <property type="entry name" value="Lipase_GDSL_2"/>
    <property type="match status" value="1"/>
</dbReference>
<feature type="signal peptide" evidence="1">
    <location>
        <begin position="1"/>
        <end position="22"/>
    </location>
</feature>
<evidence type="ECO:0000313" key="4">
    <source>
        <dbReference type="EMBL" id="MBS0030246.1"/>
    </source>
</evidence>
<dbReference type="EMBL" id="JAGTXB010000013">
    <property type="protein sequence ID" value="MBS0030246.1"/>
    <property type="molecule type" value="Genomic_DNA"/>
</dbReference>
<dbReference type="PANTHER" id="PTHR37834">
    <property type="entry name" value="GDSL-LIKE LIPASE/ACYLHYDROLASE DOMAIN PROTEIN (AFU_ORTHOLOGUE AFUA_2G00620)"/>
    <property type="match status" value="1"/>
</dbReference>
<feature type="chain" id="PRO_5045757225" description="Lysophospholipase L1" evidence="1">
    <location>
        <begin position="23"/>
        <end position="355"/>
    </location>
</feature>
<dbReference type="PANTHER" id="PTHR37834:SF2">
    <property type="entry name" value="ESTERASE, SGNH HYDROLASE-TYPE"/>
    <property type="match status" value="1"/>
</dbReference>
<protein>
    <recommendedName>
        <fullName evidence="6">Lysophospholipase L1</fullName>
    </recommendedName>
</protein>
<dbReference type="SUPFAM" id="SSF52266">
    <property type="entry name" value="SGNH hydrolase"/>
    <property type="match status" value="1"/>
</dbReference>
<gene>
    <name evidence="4" type="ORF">KE626_23175</name>
</gene>
<dbReference type="Proteomes" id="UP000676386">
    <property type="component" value="Unassembled WGS sequence"/>
</dbReference>
<evidence type="ECO:0008006" key="6">
    <source>
        <dbReference type="Google" id="ProtNLM"/>
    </source>
</evidence>
<dbReference type="InterPro" id="IPR040794">
    <property type="entry name" value="CE2_N"/>
</dbReference>
<evidence type="ECO:0000259" key="3">
    <source>
        <dbReference type="Pfam" id="PF17996"/>
    </source>
</evidence>
<proteinExistence type="predicted"/>
<dbReference type="PROSITE" id="PS51257">
    <property type="entry name" value="PROKAR_LIPOPROTEIN"/>
    <property type="match status" value="1"/>
</dbReference>